<proteinExistence type="predicted"/>
<dbReference type="Proteomes" id="UP000537825">
    <property type="component" value="Unassembled WGS sequence"/>
</dbReference>
<dbReference type="AlphaFoldDB" id="A0A7X5BV59"/>
<sequence>MTKRHREEPVIRPFRLVNSRLAVPGVIGMRETRSLSFGKMPHVLLGPDAGFPEFQPLDDWKNEVALVDARALPRELREEAGIKDPAEQHARLVEMEWAYYMGKGELEDLCIMERARLTPLDERARGVLTAHRHAYWLAGYSRHSSMLWVHLIGGAAPRQAWTSIWSTPPPQPLGEGPPAWLSPEAYSELRLARWADRVLRALSDGMVTETGLLFARVREAIWDLEEDDLARAGMEAAAHMAAGADEVVLPLHGPARRVRLPPFILSVHERSPFEREEPSRLREVHVPAEDAWILTKDLR</sequence>
<gene>
    <name evidence="1" type="ORF">GTZ93_33980</name>
</gene>
<dbReference type="RefSeq" id="WP_139915907.1">
    <property type="nucleotide sequence ID" value="NZ_CBCSLE010000011.1"/>
</dbReference>
<accession>A0A7X5BV59</accession>
<name>A0A7X5BV59_9BACT</name>
<dbReference type="EMBL" id="JAAAPK010000011">
    <property type="protein sequence ID" value="NBC44819.1"/>
    <property type="molecule type" value="Genomic_DNA"/>
</dbReference>
<reference evidence="1 2" key="1">
    <citation type="submission" date="2020-01" db="EMBL/GenBank/DDBJ databases">
        <title>The draft genome sequence of Corallococcus exiguus DSM 14696.</title>
        <authorList>
            <person name="Zhang X."/>
            <person name="Zhu H."/>
        </authorList>
    </citation>
    <scope>NUCLEOTIDE SEQUENCE [LARGE SCALE GENOMIC DNA]</scope>
    <source>
        <strain evidence="1 2">DSM 14696</strain>
    </source>
</reference>
<evidence type="ECO:0000313" key="2">
    <source>
        <dbReference type="Proteomes" id="UP000537825"/>
    </source>
</evidence>
<organism evidence="1 2">
    <name type="scientific">Corallococcus exiguus</name>
    <dbReference type="NCBI Taxonomy" id="83462"/>
    <lineage>
        <taxon>Bacteria</taxon>
        <taxon>Pseudomonadati</taxon>
        <taxon>Myxococcota</taxon>
        <taxon>Myxococcia</taxon>
        <taxon>Myxococcales</taxon>
        <taxon>Cystobacterineae</taxon>
        <taxon>Myxococcaceae</taxon>
        <taxon>Corallococcus</taxon>
    </lineage>
</organism>
<protein>
    <submittedName>
        <fullName evidence="1">Uncharacterized protein</fullName>
    </submittedName>
</protein>
<keyword evidence="2" id="KW-1185">Reference proteome</keyword>
<evidence type="ECO:0000313" key="1">
    <source>
        <dbReference type="EMBL" id="NBC44819.1"/>
    </source>
</evidence>
<comment type="caution">
    <text evidence="1">The sequence shown here is derived from an EMBL/GenBank/DDBJ whole genome shotgun (WGS) entry which is preliminary data.</text>
</comment>